<proteinExistence type="predicted"/>
<evidence type="ECO:0000313" key="2">
    <source>
        <dbReference type="Proteomes" id="UP000186922"/>
    </source>
</evidence>
<gene>
    <name evidence="1" type="primary">RvY_02338-1</name>
    <name evidence="1" type="synonym">RvY_02338.1</name>
    <name evidence="1" type="ORF">RvY_02338</name>
</gene>
<dbReference type="AlphaFoldDB" id="A0A1D1UJF3"/>
<reference evidence="1 2" key="1">
    <citation type="journal article" date="2016" name="Nat. Commun.">
        <title>Extremotolerant tardigrade genome and improved radiotolerance of human cultured cells by tardigrade-unique protein.</title>
        <authorList>
            <person name="Hashimoto T."/>
            <person name="Horikawa D.D."/>
            <person name="Saito Y."/>
            <person name="Kuwahara H."/>
            <person name="Kozuka-Hata H."/>
            <person name="Shin-I T."/>
            <person name="Minakuchi Y."/>
            <person name="Ohishi K."/>
            <person name="Motoyama A."/>
            <person name="Aizu T."/>
            <person name="Enomoto A."/>
            <person name="Kondo K."/>
            <person name="Tanaka S."/>
            <person name="Hara Y."/>
            <person name="Koshikawa S."/>
            <person name="Sagara H."/>
            <person name="Miura T."/>
            <person name="Yokobori S."/>
            <person name="Miyagawa K."/>
            <person name="Suzuki Y."/>
            <person name="Kubo T."/>
            <person name="Oyama M."/>
            <person name="Kohara Y."/>
            <person name="Fujiyama A."/>
            <person name="Arakawa K."/>
            <person name="Katayama T."/>
            <person name="Toyoda A."/>
            <person name="Kunieda T."/>
        </authorList>
    </citation>
    <scope>NUCLEOTIDE SEQUENCE [LARGE SCALE GENOMIC DNA]</scope>
    <source>
        <strain evidence="1 2">YOKOZUNA-1</strain>
    </source>
</reference>
<accession>A0A1D1UJF3</accession>
<sequence>MINSRLPYKARAVAIGSSFLLRGQRCIRTIHLQSFSAELPTDAKGLPQPALQQSVGNEHHLQLGQSAATKSGIGSNATGCDAYGRVATGRMSAQGITITSV</sequence>
<dbReference type="Proteomes" id="UP000186922">
    <property type="component" value="Unassembled WGS sequence"/>
</dbReference>
<comment type="caution">
    <text evidence="1">The sequence shown here is derived from an EMBL/GenBank/DDBJ whole genome shotgun (WGS) entry which is preliminary data.</text>
</comment>
<evidence type="ECO:0000313" key="1">
    <source>
        <dbReference type="EMBL" id="GAU89836.1"/>
    </source>
</evidence>
<name>A0A1D1UJF3_RAMVA</name>
<dbReference type="EMBL" id="BDGG01000001">
    <property type="protein sequence ID" value="GAU89836.1"/>
    <property type="molecule type" value="Genomic_DNA"/>
</dbReference>
<keyword evidence="2" id="KW-1185">Reference proteome</keyword>
<protein>
    <submittedName>
        <fullName evidence="1">Uncharacterized protein</fullName>
    </submittedName>
</protein>
<organism evidence="1 2">
    <name type="scientific">Ramazzottius varieornatus</name>
    <name type="common">Water bear</name>
    <name type="synonym">Tardigrade</name>
    <dbReference type="NCBI Taxonomy" id="947166"/>
    <lineage>
        <taxon>Eukaryota</taxon>
        <taxon>Metazoa</taxon>
        <taxon>Ecdysozoa</taxon>
        <taxon>Tardigrada</taxon>
        <taxon>Eutardigrada</taxon>
        <taxon>Parachela</taxon>
        <taxon>Hypsibioidea</taxon>
        <taxon>Ramazzottiidae</taxon>
        <taxon>Ramazzottius</taxon>
    </lineage>
</organism>